<dbReference type="Proteomes" id="UP000264779">
    <property type="component" value="Unassembled WGS sequence"/>
</dbReference>
<dbReference type="EMBL" id="DONK01000272">
    <property type="protein sequence ID" value="HBU53064.1"/>
    <property type="molecule type" value="Genomic_DNA"/>
</dbReference>
<evidence type="ECO:0000313" key="2">
    <source>
        <dbReference type="EMBL" id="HBU53064.1"/>
    </source>
</evidence>
<comment type="caution">
    <text evidence="1">The sequence shown here is derived from an EMBL/GenBank/DDBJ whole genome shotgun (WGS) entry which is preliminary data.</text>
</comment>
<proteinExistence type="predicted"/>
<name>A0A350P226_9ALTE</name>
<organism evidence="1 3">
    <name type="scientific">Alteromonas australica</name>
    <dbReference type="NCBI Taxonomy" id="589873"/>
    <lineage>
        <taxon>Bacteria</taxon>
        <taxon>Pseudomonadati</taxon>
        <taxon>Pseudomonadota</taxon>
        <taxon>Gammaproteobacteria</taxon>
        <taxon>Alteromonadales</taxon>
        <taxon>Alteromonadaceae</taxon>
        <taxon>Alteromonas/Salinimonas group</taxon>
        <taxon>Alteromonas</taxon>
    </lineage>
</organism>
<dbReference type="Proteomes" id="UP000263517">
    <property type="component" value="Unassembled WGS sequence"/>
</dbReference>
<reference evidence="3 4" key="1">
    <citation type="journal article" date="2018" name="Nat. Biotechnol.">
        <title>A standardized bacterial taxonomy based on genome phylogeny substantially revises the tree of life.</title>
        <authorList>
            <person name="Parks D.H."/>
            <person name="Chuvochina M."/>
            <person name="Waite D.W."/>
            <person name="Rinke C."/>
            <person name="Skarshewski A."/>
            <person name="Chaumeil P.A."/>
            <person name="Hugenholtz P."/>
        </authorList>
    </citation>
    <scope>NUCLEOTIDE SEQUENCE [LARGE SCALE GENOMIC DNA]</scope>
    <source>
        <strain evidence="2">UBA11621</strain>
        <strain evidence="1">UBA11978</strain>
    </source>
</reference>
<protein>
    <submittedName>
        <fullName evidence="1">Uncharacterized protein</fullName>
    </submittedName>
</protein>
<sequence>MLVGSVGDLLCSIIKTQFSRRQISSQYNLLLLFLNKHSIFHVYFFNHYIERIYFVEVRSTLCSFYNRFIVEWLCNPVSAHDAGAHVVATSRTFSAIRRNLRPLLH</sequence>
<evidence type="ECO:0000313" key="3">
    <source>
        <dbReference type="Proteomes" id="UP000263517"/>
    </source>
</evidence>
<evidence type="ECO:0000313" key="4">
    <source>
        <dbReference type="Proteomes" id="UP000264779"/>
    </source>
</evidence>
<dbReference type="EMBL" id="DNAN01000217">
    <property type="protein sequence ID" value="HAW75343.1"/>
    <property type="molecule type" value="Genomic_DNA"/>
</dbReference>
<accession>A0A350P226</accession>
<gene>
    <name evidence="1" type="ORF">DCW74_06355</name>
    <name evidence="2" type="ORF">DEB45_17580</name>
</gene>
<evidence type="ECO:0000313" key="1">
    <source>
        <dbReference type="EMBL" id="HAW75343.1"/>
    </source>
</evidence>
<dbReference type="AlphaFoldDB" id="A0A350P226"/>